<accession>A0ABN5FKH4</accession>
<evidence type="ECO:0000256" key="3">
    <source>
        <dbReference type="ARBA" id="ARBA00023163"/>
    </source>
</evidence>
<dbReference type="Gene3D" id="1.10.10.60">
    <property type="entry name" value="Homeodomain-like"/>
    <property type="match status" value="1"/>
</dbReference>
<feature type="domain" description="HTH tetR-type" evidence="5">
    <location>
        <begin position="6"/>
        <end position="66"/>
    </location>
</feature>
<dbReference type="Pfam" id="PF16925">
    <property type="entry name" value="TetR_C_13"/>
    <property type="match status" value="1"/>
</dbReference>
<dbReference type="PANTHER" id="PTHR47506:SF1">
    <property type="entry name" value="HTH-TYPE TRANSCRIPTIONAL REGULATOR YJDC"/>
    <property type="match status" value="1"/>
</dbReference>
<dbReference type="EMBL" id="CP024199">
    <property type="protein sequence ID" value="AUG53872.1"/>
    <property type="molecule type" value="Genomic_DNA"/>
</dbReference>
<feature type="DNA-binding region" description="H-T-H motif" evidence="4">
    <location>
        <begin position="29"/>
        <end position="48"/>
    </location>
</feature>
<proteinExistence type="predicted"/>
<evidence type="ECO:0000259" key="5">
    <source>
        <dbReference type="PROSITE" id="PS50977"/>
    </source>
</evidence>
<dbReference type="PANTHER" id="PTHR47506">
    <property type="entry name" value="TRANSCRIPTIONAL REGULATORY PROTEIN"/>
    <property type="match status" value="1"/>
</dbReference>
<reference evidence="6 7" key="1">
    <citation type="submission" date="2017-10" db="EMBL/GenBank/DDBJ databases">
        <title>Biodiversity and function of Thalassospira species in the particle-attached aromatic-hydrocarbon-degrading consortia from the surface seawater of the China South Sea.</title>
        <authorList>
            <person name="Dong C."/>
            <person name="Liu R."/>
            <person name="Shao Z."/>
        </authorList>
    </citation>
    <scope>NUCLEOTIDE SEQUENCE [LARGE SCALE GENOMIC DNA]</scope>
    <source>
        <strain evidence="6 7">CSC3H3</strain>
    </source>
</reference>
<evidence type="ECO:0000313" key="6">
    <source>
        <dbReference type="EMBL" id="AUG53872.1"/>
    </source>
</evidence>
<dbReference type="PROSITE" id="PS50977">
    <property type="entry name" value="HTH_TETR_2"/>
    <property type="match status" value="1"/>
</dbReference>
<dbReference type="Gene3D" id="1.10.357.10">
    <property type="entry name" value="Tetracycline Repressor, domain 2"/>
    <property type="match status" value="1"/>
</dbReference>
<dbReference type="SUPFAM" id="SSF46689">
    <property type="entry name" value="Homeodomain-like"/>
    <property type="match status" value="1"/>
</dbReference>
<evidence type="ECO:0000256" key="2">
    <source>
        <dbReference type="ARBA" id="ARBA00023125"/>
    </source>
</evidence>
<dbReference type="InterPro" id="IPR036271">
    <property type="entry name" value="Tet_transcr_reg_TetR-rel_C_sf"/>
</dbReference>
<protein>
    <submittedName>
        <fullName evidence="6">TetR family transcriptional regulator</fullName>
    </submittedName>
</protein>
<keyword evidence="3" id="KW-0804">Transcription</keyword>
<organism evidence="6 7">
    <name type="scientific">Thalassospira marina</name>
    <dbReference type="NCBI Taxonomy" id="2048283"/>
    <lineage>
        <taxon>Bacteria</taxon>
        <taxon>Pseudomonadati</taxon>
        <taxon>Pseudomonadota</taxon>
        <taxon>Alphaproteobacteria</taxon>
        <taxon>Rhodospirillales</taxon>
        <taxon>Thalassospiraceae</taxon>
        <taxon>Thalassospira</taxon>
    </lineage>
</organism>
<dbReference type="Proteomes" id="UP000233458">
    <property type="component" value="Chromosome"/>
</dbReference>
<dbReference type="SUPFAM" id="SSF48498">
    <property type="entry name" value="Tetracyclin repressor-like, C-terminal domain"/>
    <property type="match status" value="1"/>
</dbReference>
<name>A0ABN5FKH4_9PROT</name>
<dbReference type="InterPro" id="IPR001647">
    <property type="entry name" value="HTH_TetR"/>
</dbReference>
<evidence type="ECO:0000256" key="1">
    <source>
        <dbReference type="ARBA" id="ARBA00023015"/>
    </source>
</evidence>
<evidence type="ECO:0000256" key="4">
    <source>
        <dbReference type="PROSITE-ProRule" id="PRU00335"/>
    </source>
</evidence>
<keyword evidence="2 4" id="KW-0238">DNA-binding</keyword>
<gene>
    <name evidence="6" type="ORF">CSC3H3_15000</name>
</gene>
<dbReference type="RefSeq" id="WP_101285342.1">
    <property type="nucleotide sequence ID" value="NZ_CP024199.1"/>
</dbReference>
<keyword evidence="7" id="KW-1185">Reference proteome</keyword>
<evidence type="ECO:0000313" key="7">
    <source>
        <dbReference type="Proteomes" id="UP000233458"/>
    </source>
</evidence>
<dbReference type="InterPro" id="IPR011075">
    <property type="entry name" value="TetR_C"/>
</dbReference>
<sequence>MGRHREFDLEKTLDAMMVVFWEKGYEGTSFDDLTRATGVARPGLYAAFGNKETLFRKALDRYEAKHLAFMKDAMNEPEITTVIRRILEESVIVQTLGGACLGCLGINGAMACSADAEPVRQELIRRRSISEEALRNRLERAKQDGELPPQADCALLSGYIMAVNQGLAVQAKGGTPREDLLKIVHHVVASWPGPALAQADTRAQAS</sequence>
<dbReference type="Pfam" id="PF00440">
    <property type="entry name" value="TetR_N"/>
    <property type="match status" value="1"/>
</dbReference>
<keyword evidence="1" id="KW-0805">Transcription regulation</keyword>
<dbReference type="InterPro" id="IPR009057">
    <property type="entry name" value="Homeodomain-like_sf"/>
</dbReference>